<evidence type="ECO:0000313" key="8">
    <source>
        <dbReference type="Proteomes" id="UP000664521"/>
    </source>
</evidence>
<name>A0A8H3ENZ5_9LECA</name>
<comment type="caution">
    <text evidence="7">The sequence shown here is derived from an EMBL/GenBank/DDBJ whole genome shotgun (WGS) entry which is preliminary data.</text>
</comment>
<dbReference type="SUPFAM" id="SSF46785">
    <property type="entry name" value="Winged helix' DNA-binding domain"/>
    <property type="match status" value="1"/>
</dbReference>
<evidence type="ECO:0000259" key="5">
    <source>
        <dbReference type="Pfam" id="PF04824"/>
    </source>
</evidence>
<organism evidence="7 8">
    <name type="scientific">Heterodermia speciosa</name>
    <dbReference type="NCBI Taxonomy" id="116794"/>
    <lineage>
        <taxon>Eukaryota</taxon>
        <taxon>Fungi</taxon>
        <taxon>Dikarya</taxon>
        <taxon>Ascomycota</taxon>
        <taxon>Pezizomycotina</taxon>
        <taxon>Lecanoromycetes</taxon>
        <taxon>OSLEUM clade</taxon>
        <taxon>Lecanoromycetidae</taxon>
        <taxon>Caliciales</taxon>
        <taxon>Physciaceae</taxon>
        <taxon>Heterodermia</taxon>
    </lineage>
</organism>
<dbReference type="AlphaFoldDB" id="A0A8H3ENZ5"/>
<comment type="subcellular location">
    <subcellularLocation>
        <location evidence="1">Nucleus</location>
    </subcellularLocation>
</comment>
<gene>
    <name evidence="7" type="primary">MCD1</name>
    <name evidence="7" type="ORF">HETSPECPRED_007162</name>
</gene>
<dbReference type="GO" id="GO:0030892">
    <property type="term" value="C:mitotic cohesin complex"/>
    <property type="evidence" value="ECO:0007669"/>
    <property type="project" value="TreeGrafter"/>
</dbReference>
<evidence type="ECO:0000256" key="3">
    <source>
        <dbReference type="ARBA" id="ARBA00023242"/>
    </source>
</evidence>
<keyword evidence="3" id="KW-0539">Nucleus</keyword>
<feature type="compositionally biased region" description="Basic and acidic residues" evidence="4">
    <location>
        <begin position="205"/>
        <end position="228"/>
    </location>
</feature>
<dbReference type="GO" id="GO:0003682">
    <property type="term" value="F:chromatin binding"/>
    <property type="evidence" value="ECO:0007669"/>
    <property type="project" value="TreeGrafter"/>
</dbReference>
<evidence type="ECO:0000256" key="1">
    <source>
        <dbReference type="ARBA" id="ARBA00004123"/>
    </source>
</evidence>
<feature type="compositionally biased region" description="Basic and acidic residues" evidence="4">
    <location>
        <begin position="413"/>
        <end position="422"/>
    </location>
</feature>
<accession>A0A8H3ENZ5</accession>
<dbReference type="Pfam" id="PF04825">
    <property type="entry name" value="Rad21_Rec8_N"/>
    <property type="match status" value="1"/>
</dbReference>
<dbReference type="InterPro" id="IPR036390">
    <property type="entry name" value="WH_DNA-bd_sf"/>
</dbReference>
<dbReference type="Gene3D" id="1.10.10.580">
    <property type="entry name" value="Structural maintenance of chromosome 1. Chain E"/>
    <property type="match status" value="1"/>
</dbReference>
<protein>
    <submittedName>
        <fullName evidence="7">Sister chromatid cohesion protein 1</fullName>
    </submittedName>
</protein>
<dbReference type="Pfam" id="PF04824">
    <property type="entry name" value="Rad21_Rec8"/>
    <property type="match status" value="1"/>
</dbReference>
<dbReference type="FunFam" id="1.10.10.580:FF:000004">
    <property type="entry name" value="Double-strand-break repair protein rad21"/>
    <property type="match status" value="1"/>
</dbReference>
<feature type="region of interest" description="Disordered" evidence="4">
    <location>
        <begin position="186"/>
        <end position="242"/>
    </location>
</feature>
<comment type="similarity">
    <text evidence="2">Belongs to the rad21 family.</text>
</comment>
<dbReference type="GO" id="GO:0007064">
    <property type="term" value="P:mitotic sister chromatid cohesion"/>
    <property type="evidence" value="ECO:0007669"/>
    <property type="project" value="TreeGrafter"/>
</dbReference>
<dbReference type="InterPro" id="IPR039781">
    <property type="entry name" value="Rad21/Rec8-like"/>
</dbReference>
<evidence type="ECO:0000256" key="2">
    <source>
        <dbReference type="ARBA" id="ARBA00009870"/>
    </source>
</evidence>
<evidence type="ECO:0000313" key="7">
    <source>
        <dbReference type="EMBL" id="CAF9907547.1"/>
    </source>
</evidence>
<evidence type="ECO:0000259" key="6">
    <source>
        <dbReference type="Pfam" id="PF04825"/>
    </source>
</evidence>
<proteinExistence type="inferred from homology"/>
<sequence>MFYSETLLSKTGPLARVWLSANLERKLSKSHILQSNIESSVNAIVDQGTAPMALRLSGQLLLGVVRIYSRKARYLLDDCNEALLKIKMAFRPGNVDLPANLTMPSAAALTVMDKISDPLMPELDPSLLDFRPMDIDLGGKKDDPLNWTTQELSDPISIEAGRGARDPMPDVFDEDEMHVELDLDLGDDEVPVPETPDTEGPSIEIGRRERAPRPFEEDGIGDIDKFQDTDLGLDFGDDEPTRARLDSAVPSLIADNGEEDRMLLDDAMDFAIPAEDPTLQIQDAVGSADPQLERDLQSPLSSVRSSIVRTFAFDEEEENEATVQQAHKAKRRKVLQADTETSIPHTQIKAQLNDTSAILKPASFLPRDPLLLSLMNMQRNGGFVTNILENEQARGWAPELRGMLSIDAVRKSGELKRKRDSGVADLEEEDAIGDKDTSPQHEIPGDDDHFAGVDEGYGPEPVHQQSESLDLPAEDDLLPPLGDEPNPADQLNDDDSLSVVRENFDETTAPLLHPLDSGPISLGTQHAVHLLRDRFESGTTDFQSQSQSPSQSKKTQTLFQDMLPESITTKADATKMFFEVLVLATKDAVKVEQSPNELGGPLKIRAKRGLWGAWAEREAGGEIEAQDGDAVA</sequence>
<feature type="region of interest" description="Disordered" evidence="4">
    <location>
        <begin position="413"/>
        <end position="494"/>
    </location>
</feature>
<dbReference type="GO" id="GO:0005634">
    <property type="term" value="C:nucleus"/>
    <property type="evidence" value="ECO:0007669"/>
    <property type="project" value="UniProtKB-SubCell"/>
</dbReference>
<feature type="domain" description="Rad21/Rec8-like protein C-terminal eukaryotic" evidence="5">
    <location>
        <begin position="556"/>
        <end position="594"/>
    </location>
</feature>
<dbReference type="InterPro" id="IPR006909">
    <property type="entry name" value="Rad21/Rec8_C_eu"/>
</dbReference>
<dbReference type="OrthoDB" id="10071381at2759"/>
<dbReference type="CDD" id="cd21788">
    <property type="entry name" value="Rad21_Rec8_M_SpRad21p-like"/>
    <property type="match status" value="1"/>
</dbReference>
<dbReference type="Proteomes" id="UP000664521">
    <property type="component" value="Unassembled WGS sequence"/>
</dbReference>
<dbReference type="PANTHER" id="PTHR12585">
    <property type="entry name" value="SCC1 / RAD21 FAMILY MEMBER"/>
    <property type="match status" value="1"/>
</dbReference>
<dbReference type="PANTHER" id="PTHR12585:SF69">
    <property type="entry name" value="FI11703P"/>
    <property type="match status" value="1"/>
</dbReference>
<keyword evidence="8" id="KW-1185">Reference proteome</keyword>
<feature type="compositionally biased region" description="Basic and acidic residues" evidence="4">
    <location>
        <begin position="432"/>
        <end position="452"/>
    </location>
</feature>
<dbReference type="GO" id="GO:1990414">
    <property type="term" value="P:replication-born double-strand break repair via sister chromatid exchange"/>
    <property type="evidence" value="ECO:0007669"/>
    <property type="project" value="TreeGrafter"/>
</dbReference>
<dbReference type="InterPro" id="IPR006910">
    <property type="entry name" value="Rad21_Rec8_N"/>
</dbReference>
<evidence type="ECO:0000256" key="4">
    <source>
        <dbReference type="SAM" id="MobiDB-lite"/>
    </source>
</evidence>
<reference evidence="7" key="1">
    <citation type="submission" date="2021-03" db="EMBL/GenBank/DDBJ databases">
        <authorList>
            <person name="Tagirdzhanova G."/>
        </authorList>
    </citation>
    <scope>NUCLEOTIDE SEQUENCE</scope>
</reference>
<dbReference type="InterPro" id="IPR023093">
    <property type="entry name" value="ScpA-like_C"/>
</dbReference>
<dbReference type="EMBL" id="CAJPDS010000005">
    <property type="protein sequence ID" value="CAF9907547.1"/>
    <property type="molecule type" value="Genomic_DNA"/>
</dbReference>
<feature type="domain" description="Rad21/Rec8-like protein N-terminal" evidence="6">
    <location>
        <begin position="1"/>
        <end position="100"/>
    </location>
</feature>
<feature type="compositionally biased region" description="Low complexity" evidence="4">
    <location>
        <begin position="478"/>
        <end position="487"/>
    </location>
</feature>